<accession>A0AAD9D8W9</accession>
<protein>
    <submittedName>
        <fullName evidence="1">Uncharacterized protein</fullName>
    </submittedName>
</protein>
<keyword evidence="2" id="KW-1185">Reference proteome</keyword>
<gene>
    <name evidence="1" type="ORF">QTG54_010626</name>
</gene>
<name>A0AAD9D8W9_9STRA</name>
<evidence type="ECO:0000313" key="2">
    <source>
        <dbReference type="Proteomes" id="UP001224775"/>
    </source>
</evidence>
<sequence length="222" mass="25224">MLHEWTLGITDSRPSSWRSCEPHWEDEKIVASSSHSFYDVMHKLCNSAIKHRHAQIMNSDTKLNSGVLPEGYILAVTYDYGTTTSLYLKVLKIRSTAVHSLLQYFSMEANTEQMTADLKAVPAHNLPMEQQVDSHFPYASKAFLGYYLPLFKSSNGQHNVGLLSKITTEVDTVFCTMEDRNSSQDLLFCPGVLDLNELMEVVNNAWEPRDRSNDPDGLDQFR</sequence>
<evidence type="ECO:0000313" key="1">
    <source>
        <dbReference type="EMBL" id="KAK1738596.1"/>
    </source>
</evidence>
<reference evidence="1" key="1">
    <citation type="submission" date="2023-06" db="EMBL/GenBank/DDBJ databases">
        <title>Survivors Of The Sea: Transcriptome response of Skeletonema marinoi to long-term dormancy.</title>
        <authorList>
            <person name="Pinder M.I.M."/>
            <person name="Kourtchenko O."/>
            <person name="Robertson E.K."/>
            <person name="Larsson T."/>
            <person name="Maumus F."/>
            <person name="Osuna-Cruz C.M."/>
            <person name="Vancaester E."/>
            <person name="Stenow R."/>
            <person name="Vandepoele K."/>
            <person name="Ploug H."/>
            <person name="Bruchert V."/>
            <person name="Godhe A."/>
            <person name="Topel M."/>
        </authorList>
    </citation>
    <scope>NUCLEOTIDE SEQUENCE</scope>
    <source>
        <strain evidence="1">R05AC</strain>
    </source>
</reference>
<dbReference type="Proteomes" id="UP001224775">
    <property type="component" value="Unassembled WGS sequence"/>
</dbReference>
<organism evidence="1 2">
    <name type="scientific">Skeletonema marinoi</name>
    <dbReference type="NCBI Taxonomy" id="267567"/>
    <lineage>
        <taxon>Eukaryota</taxon>
        <taxon>Sar</taxon>
        <taxon>Stramenopiles</taxon>
        <taxon>Ochrophyta</taxon>
        <taxon>Bacillariophyta</taxon>
        <taxon>Coscinodiscophyceae</taxon>
        <taxon>Thalassiosirophycidae</taxon>
        <taxon>Thalassiosirales</taxon>
        <taxon>Skeletonemataceae</taxon>
        <taxon>Skeletonema</taxon>
        <taxon>Skeletonema marinoi-dohrnii complex</taxon>
    </lineage>
</organism>
<comment type="caution">
    <text evidence="1">The sequence shown here is derived from an EMBL/GenBank/DDBJ whole genome shotgun (WGS) entry which is preliminary data.</text>
</comment>
<dbReference type="EMBL" id="JATAAI010000020">
    <property type="protein sequence ID" value="KAK1738596.1"/>
    <property type="molecule type" value="Genomic_DNA"/>
</dbReference>
<proteinExistence type="predicted"/>
<dbReference type="AlphaFoldDB" id="A0AAD9D8W9"/>